<evidence type="ECO:0000256" key="2">
    <source>
        <dbReference type="SAM" id="MobiDB-lite"/>
    </source>
</evidence>
<dbReference type="AlphaFoldDB" id="A0A2U1LG84"/>
<feature type="region of interest" description="Disordered" evidence="2">
    <location>
        <begin position="616"/>
        <end position="652"/>
    </location>
</feature>
<feature type="coiled-coil region" evidence="1">
    <location>
        <begin position="415"/>
        <end position="495"/>
    </location>
</feature>
<evidence type="ECO:0000313" key="3">
    <source>
        <dbReference type="EMBL" id="PWA48008.1"/>
    </source>
</evidence>
<name>A0A2U1LG84_ARTAN</name>
<keyword evidence="1" id="KW-0175">Coiled coil</keyword>
<evidence type="ECO:0008006" key="5">
    <source>
        <dbReference type="Google" id="ProtNLM"/>
    </source>
</evidence>
<sequence length="652" mass="72315">MPWRHPDSCVADDIPTSGFSQDDVDRLKANIIRLRDIPEGVLVLSGLSRVWLNPMCDPVLRRHDDTDMSIHDFLLMPSWDGTEVKEEPHDLDTSIIQRVVDRATPPALEGTPIPAPTVEETIATRADPGVVTKAKNAAKRKASTWPQVSTNATRNKKVAKKNSEVGSSGRAASDGSDQVDDDIQDDDTEFAADHFKRPEEVNKDKEVSDAPHAESSVTLRETTQSGSRRAPRTITGIHPYAEEDISDHATNGGTRPTHADHANNGDIPDPATTEDVPDPATNGDIHHHDVEEGQDHGFYGNEDEWDPVHHASLGLLNKELFKDPKVCKTVIDRVPTPAEVYRVEELPPKELTDRMSVLICQMLSHGGELSSRYTSMVEICDGLSDQCREQKRTIKRYAADLEAQTKITVRANKKVARLTSELATLTRTYEKLKKSRGKKNKKLKAKNAKLKEELADVRGASNQVTDELAQARSEVERQKAELKDLKHQLSIHESETHECRDLVAEHERDIKKIRTSVTSFFHDDFEKLVRRFLGSSEFNQALARVAALAVSSGVERGLRMGRTESQFQDVSRMVSNFIPGAEKKFDDVVAALPTQAFPFFSKVSQSAENNLQDIAKLEPDKIVPPRKAPSTSATSSGGPDTRTLDHSTTLPT</sequence>
<dbReference type="EMBL" id="PKPP01009546">
    <property type="protein sequence ID" value="PWA48008.1"/>
    <property type="molecule type" value="Genomic_DNA"/>
</dbReference>
<accession>A0A2U1LG84</accession>
<feature type="compositionally biased region" description="Polar residues" evidence="2">
    <location>
        <begin position="144"/>
        <end position="153"/>
    </location>
</feature>
<proteinExistence type="predicted"/>
<evidence type="ECO:0000256" key="1">
    <source>
        <dbReference type="SAM" id="Coils"/>
    </source>
</evidence>
<keyword evidence="4" id="KW-1185">Reference proteome</keyword>
<organism evidence="3 4">
    <name type="scientific">Artemisia annua</name>
    <name type="common">Sweet wormwood</name>
    <dbReference type="NCBI Taxonomy" id="35608"/>
    <lineage>
        <taxon>Eukaryota</taxon>
        <taxon>Viridiplantae</taxon>
        <taxon>Streptophyta</taxon>
        <taxon>Embryophyta</taxon>
        <taxon>Tracheophyta</taxon>
        <taxon>Spermatophyta</taxon>
        <taxon>Magnoliopsida</taxon>
        <taxon>eudicotyledons</taxon>
        <taxon>Gunneridae</taxon>
        <taxon>Pentapetalae</taxon>
        <taxon>asterids</taxon>
        <taxon>campanulids</taxon>
        <taxon>Asterales</taxon>
        <taxon>Asteraceae</taxon>
        <taxon>Asteroideae</taxon>
        <taxon>Anthemideae</taxon>
        <taxon>Artemisiinae</taxon>
        <taxon>Artemisia</taxon>
    </lineage>
</organism>
<feature type="compositionally biased region" description="Basic and acidic residues" evidence="2">
    <location>
        <begin position="191"/>
        <end position="212"/>
    </location>
</feature>
<feature type="compositionally biased region" description="Polar residues" evidence="2">
    <location>
        <begin position="215"/>
        <end position="227"/>
    </location>
</feature>
<protein>
    <recommendedName>
        <fullName evidence="5">Transposase (Putative), gypsy type</fullName>
    </recommendedName>
</protein>
<feature type="region of interest" description="Disordered" evidence="2">
    <location>
        <begin position="124"/>
        <end position="297"/>
    </location>
</feature>
<feature type="compositionally biased region" description="Acidic residues" evidence="2">
    <location>
        <begin position="177"/>
        <end position="190"/>
    </location>
</feature>
<comment type="caution">
    <text evidence="3">The sequence shown here is derived from an EMBL/GenBank/DDBJ whole genome shotgun (WGS) entry which is preliminary data.</text>
</comment>
<reference evidence="3 4" key="1">
    <citation type="journal article" date="2018" name="Mol. Plant">
        <title>The genome of Artemisia annua provides insight into the evolution of Asteraceae family and artemisinin biosynthesis.</title>
        <authorList>
            <person name="Shen Q."/>
            <person name="Zhang L."/>
            <person name="Liao Z."/>
            <person name="Wang S."/>
            <person name="Yan T."/>
            <person name="Shi P."/>
            <person name="Liu M."/>
            <person name="Fu X."/>
            <person name="Pan Q."/>
            <person name="Wang Y."/>
            <person name="Lv Z."/>
            <person name="Lu X."/>
            <person name="Zhang F."/>
            <person name="Jiang W."/>
            <person name="Ma Y."/>
            <person name="Chen M."/>
            <person name="Hao X."/>
            <person name="Li L."/>
            <person name="Tang Y."/>
            <person name="Lv G."/>
            <person name="Zhou Y."/>
            <person name="Sun X."/>
            <person name="Brodelius P.E."/>
            <person name="Rose J.K.C."/>
            <person name="Tang K."/>
        </authorList>
    </citation>
    <scope>NUCLEOTIDE SEQUENCE [LARGE SCALE GENOMIC DNA]</scope>
    <source>
        <strain evidence="4">cv. Huhao1</strain>
        <tissue evidence="3">Leaf</tissue>
    </source>
</reference>
<feature type="compositionally biased region" description="Polar residues" evidence="2">
    <location>
        <begin position="629"/>
        <end position="638"/>
    </location>
</feature>
<dbReference type="Proteomes" id="UP000245207">
    <property type="component" value="Unassembled WGS sequence"/>
</dbReference>
<dbReference type="Gene3D" id="1.10.287.1490">
    <property type="match status" value="1"/>
</dbReference>
<feature type="compositionally biased region" description="Low complexity" evidence="2">
    <location>
        <begin position="166"/>
        <end position="176"/>
    </location>
</feature>
<feature type="compositionally biased region" description="Basic and acidic residues" evidence="2">
    <location>
        <begin position="284"/>
        <end position="295"/>
    </location>
</feature>
<evidence type="ECO:0000313" key="4">
    <source>
        <dbReference type="Proteomes" id="UP000245207"/>
    </source>
</evidence>
<gene>
    <name evidence="3" type="ORF">CTI12_AA393550</name>
</gene>